<sequence>MRNFESSPHNQEPKEKPEWVQNLRVAFGAWKNADKAMIQELGEREGLMGDIHRKLNLEVATIFHNQISSMRDLPSFVPLEQDSQVTGRADVDVENENATVKFSQHSQPTERKYFLPQTHELYVEMPFATMNPESRKNYLPESKSFKGFEEIKKEKKTGGRANHYSAFYDFYDLTPPTQETLEQESRKLSFQFWDTYPRGEYDKAQASQRTRDRYGLSPEQICEIISHLEGTVKDEGDCKKLEAMKNDVNKTLDAFPEKLNQVKEKNAEHIKQRIINLTNFLLEDFKKDLPKSISIGHHEYDENHNKIASYFYMPHEKKLIKAPYKKGFLSDGSKPDFSKAEDAPEEEWLHVGLLGDMLLNIFPDDIRNSIKK</sequence>
<accession>A0A2M6W7F2</accession>
<gene>
    <name evidence="1" type="ORF">COU29_00635</name>
</gene>
<evidence type="ECO:0000313" key="2">
    <source>
        <dbReference type="Proteomes" id="UP000231426"/>
    </source>
</evidence>
<reference evidence="2" key="1">
    <citation type="submission" date="2017-09" db="EMBL/GenBank/DDBJ databases">
        <title>Depth-based differentiation of microbial function through sediment-hosted aquifers and enrichment of novel symbionts in the deep terrestrial subsurface.</title>
        <authorList>
            <person name="Probst A.J."/>
            <person name="Ladd B."/>
            <person name="Jarett J.K."/>
            <person name="Geller-Mcgrath D.E."/>
            <person name="Sieber C.M.K."/>
            <person name="Emerson J.B."/>
            <person name="Anantharaman K."/>
            <person name="Thomas B.C."/>
            <person name="Malmstrom R."/>
            <person name="Stieglmeier M."/>
            <person name="Klingl A."/>
            <person name="Woyke T."/>
            <person name="Ryan C.M."/>
            <person name="Banfield J.F."/>
        </authorList>
    </citation>
    <scope>NUCLEOTIDE SEQUENCE [LARGE SCALE GENOMIC DNA]</scope>
</reference>
<protein>
    <submittedName>
        <fullName evidence="1">Uncharacterized protein</fullName>
    </submittedName>
</protein>
<organism evidence="1 2">
    <name type="scientific">Candidatus Magasanikbacteria bacterium CG10_big_fil_rev_8_21_14_0_10_36_32</name>
    <dbReference type="NCBI Taxonomy" id="1974646"/>
    <lineage>
        <taxon>Bacteria</taxon>
        <taxon>Candidatus Magasanikiibacteriota</taxon>
    </lineage>
</organism>
<dbReference type="Proteomes" id="UP000231426">
    <property type="component" value="Unassembled WGS sequence"/>
</dbReference>
<proteinExistence type="predicted"/>
<dbReference type="EMBL" id="PFBV01000002">
    <property type="protein sequence ID" value="PIT88742.1"/>
    <property type="molecule type" value="Genomic_DNA"/>
</dbReference>
<dbReference type="AlphaFoldDB" id="A0A2M6W7F2"/>
<comment type="caution">
    <text evidence="1">The sequence shown here is derived from an EMBL/GenBank/DDBJ whole genome shotgun (WGS) entry which is preliminary data.</text>
</comment>
<name>A0A2M6W7F2_9BACT</name>
<evidence type="ECO:0000313" key="1">
    <source>
        <dbReference type="EMBL" id="PIT88742.1"/>
    </source>
</evidence>